<name>A0ABP0ACF7_PIPNA</name>
<dbReference type="Proteomes" id="UP001314169">
    <property type="component" value="Chromosome 7"/>
</dbReference>
<accession>A0ABP0ACF7</accession>
<proteinExistence type="predicted"/>
<protein>
    <submittedName>
        <fullName evidence="1">Uncharacterized protein</fullName>
    </submittedName>
</protein>
<dbReference type="EMBL" id="OY882864">
    <property type="protein sequence ID" value="CAK6447568.1"/>
    <property type="molecule type" value="Genomic_DNA"/>
</dbReference>
<evidence type="ECO:0000313" key="2">
    <source>
        <dbReference type="Proteomes" id="UP001314169"/>
    </source>
</evidence>
<organism evidence="1 2">
    <name type="scientific">Pipistrellus nathusii</name>
    <name type="common">Nathusius' pipistrelle</name>
    <dbReference type="NCBI Taxonomy" id="59473"/>
    <lineage>
        <taxon>Eukaryota</taxon>
        <taxon>Metazoa</taxon>
        <taxon>Chordata</taxon>
        <taxon>Craniata</taxon>
        <taxon>Vertebrata</taxon>
        <taxon>Euteleostomi</taxon>
        <taxon>Mammalia</taxon>
        <taxon>Eutheria</taxon>
        <taxon>Laurasiatheria</taxon>
        <taxon>Chiroptera</taxon>
        <taxon>Yangochiroptera</taxon>
        <taxon>Vespertilionidae</taxon>
        <taxon>Pipistrellus</taxon>
    </lineage>
</organism>
<gene>
    <name evidence="1" type="ORF">MPIPNATIZW_LOCUS15874</name>
</gene>
<keyword evidence="2" id="KW-1185">Reference proteome</keyword>
<evidence type="ECO:0000313" key="1">
    <source>
        <dbReference type="EMBL" id="CAK6447568.1"/>
    </source>
</evidence>
<reference evidence="1" key="1">
    <citation type="submission" date="2023-12" db="EMBL/GenBank/DDBJ databases">
        <authorList>
            <person name="Brown T."/>
        </authorList>
    </citation>
    <scope>NUCLEOTIDE SEQUENCE</scope>
</reference>
<sequence length="106" mass="11932">MWRREVNGPGMERAHSRYPLTWLRVAQRTWRKLPHLSEGLSVCPGLFVLVFVSLAQGCSGQGSQFRVTVLSHVLLCGRLTEGAGYYAREPVASSPQLEQIKSHQLR</sequence>